<gene>
    <name evidence="2" type="ORF">QBC36DRAFT_305905</name>
</gene>
<name>A0AAN6WH88_9PEZI</name>
<evidence type="ECO:0000256" key="1">
    <source>
        <dbReference type="SAM" id="MobiDB-lite"/>
    </source>
</evidence>
<reference evidence="2" key="1">
    <citation type="journal article" date="2023" name="Mol. Phylogenet. Evol.">
        <title>Genome-scale phylogeny and comparative genomics of the fungal order Sordariales.</title>
        <authorList>
            <person name="Hensen N."/>
            <person name="Bonometti L."/>
            <person name="Westerberg I."/>
            <person name="Brannstrom I.O."/>
            <person name="Guillou S."/>
            <person name="Cros-Aarteil S."/>
            <person name="Calhoun S."/>
            <person name="Haridas S."/>
            <person name="Kuo A."/>
            <person name="Mondo S."/>
            <person name="Pangilinan J."/>
            <person name="Riley R."/>
            <person name="LaButti K."/>
            <person name="Andreopoulos B."/>
            <person name="Lipzen A."/>
            <person name="Chen C."/>
            <person name="Yan M."/>
            <person name="Daum C."/>
            <person name="Ng V."/>
            <person name="Clum A."/>
            <person name="Steindorff A."/>
            <person name="Ohm R.A."/>
            <person name="Martin F."/>
            <person name="Silar P."/>
            <person name="Natvig D.O."/>
            <person name="Lalanne C."/>
            <person name="Gautier V."/>
            <person name="Ament-Velasquez S.L."/>
            <person name="Kruys A."/>
            <person name="Hutchinson M.I."/>
            <person name="Powell A.J."/>
            <person name="Barry K."/>
            <person name="Miller A.N."/>
            <person name="Grigoriev I.V."/>
            <person name="Debuchy R."/>
            <person name="Gladieux P."/>
            <person name="Hiltunen Thoren M."/>
            <person name="Johannesson H."/>
        </authorList>
    </citation>
    <scope>NUCLEOTIDE SEQUENCE</scope>
    <source>
        <strain evidence="2">CBS 892.96</strain>
    </source>
</reference>
<protein>
    <submittedName>
        <fullName evidence="2">Uncharacterized protein</fullName>
    </submittedName>
</protein>
<dbReference type="AlphaFoldDB" id="A0AAN6WH88"/>
<proteinExistence type="predicted"/>
<sequence length="224" mass="25214">MDSPNSTSRVRQRSAAASASLAVAAKIPSAGAPPSPALAATPFTPERRKSWFSDFPPLGALPITTTTAGGTTLKNWQQFPHPPLSHYDTTHHYSFWNPALPQPAEKHSSLSPELETAIANREKGTKWFTDEQGRINSEVMGVDSRIKGKQQALEQVRHNKLQLKFQRGKDTQTLKVEIEHYTVVEKEVLEELESLGKERKRLAARGKEMIEQWLRGEWRAYRGY</sequence>
<keyword evidence="3" id="KW-1185">Reference proteome</keyword>
<accession>A0AAN6WH88</accession>
<feature type="region of interest" description="Disordered" evidence="1">
    <location>
        <begin position="1"/>
        <end position="42"/>
    </location>
</feature>
<evidence type="ECO:0000313" key="3">
    <source>
        <dbReference type="Proteomes" id="UP001302321"/>
    </source>
</evidence>
<evidence type="ECO:0000313" key="2">
    <source>
        <dbReference type="EMBL" id="KAK4181860.1"/>
    </source>
</evidence>
<dbReference type="EMBL" id="MU866083">
    <property type="protein sequence ID" value="KAK4181860.1"/>
    <property type="molecule type" value="Genomic_DNA"/>
</dbReference>
<comment type="caution">
    <text evidence="2">The sequence shown here is derived from an EMBL/GenBank/DDBJ whole genome shotgun (WGS) entry which is preliminary data.</text>
</comment>
<feature type="compositionally biased region" description="Low complexity" evidence="1">
    <location>
        <begin position="1"/>
        <end position="30"/>
    </location>
</feature>
<dbReference type="Proteomes" id="UP001302321">
    <property type="component" value="Unassembled WGS sequence"/>
</dbReference>
<reference evidence="2" key="2">
    <citation type="submission" date="2023-05" db="EMBL/GenBank/DDBJ databases">
        <authorList>
            <consortium name="Lawrence Berkeley National Laboratory"/>
            <person name="Steindorff A."/>
            <person name="Hensen N."/>
            <person name="Bonometti L."/>
            <person name="Westerberg I."/>
            <person name="Brannstrom I.O."/>
            <person name="Guillou S."/>
            <person name="Cros-Aarteil S."/>
            <person name="Calhoun S."/>
            <person name="Haridas S."/>
            <person name="Kuo A."/>
            <person name="Mondo S."/>
            <person name="Pangilinan J."/>
            <person name="Riley R."/>
            <person name="Labutti K."/>
            <person name="Andreopoulos B."/>
            <person name="Lipzen A."/>
            <person name="Chen C."/>
            <person name="Yanf M."/>
            <person name="Daum C."/>
            <person name="Ng V."/>
            <person name="Clum A."/>
            <person name="Ohm R."/>
            <person name="Martin F."/>
            <person name="Silar P."/>
            <person name="Natvig D."/>
            <person name="Lalanne C."/>
            <person name="Gautier V."/>
            <person name="Ament-Velasquez S.L."/>
            <person name="Kruys A."/>
            <person name="Hutchinson M.I."/>
            <person name="Powell A.J."/>
            <person name="Barry K."/>
            <person name="Miller A.N."/>
            <person name="Grigoriev I.V."/>
            <person name="Debuchy R."/>
            <person name="Gladieux P."/>
            <person name="Thoren M.H."/>
            <person name="Johannesson H."/>
        </authorList>
    </citation>
    <scope>NUCLEOTIDE SEQUENCE</scope>
    <source>
        <strain evidence="2">CBS 892.96</strain>
    </source>
</reference>
<organism evidence="2 3">
    <name type="scientific">Triangularia setosa</name>
    <dbReference type="NCBI Taxonomy" id="2587417"/>
    <lineage>
        <taxon>Eukaryota</taxon>
        <taxon>Fungi</taxon>
        <taxon>Dikarya</taxon>
        <taxon>Ascomycota</taxon>
        <taxon>Pezizomycotina</taxon>
        <taxon>Sordariomycetes</taxon>
        <taxon>Sordariomycetidae</taxon>
        <taxon>Sordariales</taxon>
        <taxon>Podosporaceae</taxon>
        <taxon>Triangularia</taxon>
    </lineage>
</organism>